<gene>
    <name evidence="5" type="ORF">TCAL_08874</name>
</gene>
<reference evidence="5 6" key="1">
    <citation type="journal article" date="2018" name="Nat. Ecol. Evol.">
        <title>Genomic signatures of mitonuclear coevolution across populations of Tigriopus californicus.</title>
        <authorList>
            <person name="Barreto F.S."/>
            <person name="Watson E.T."/>
            <person name="Lima T.G."/>
            <person name="Willett C.S."/>
            <person name="Edmands S."/>
            <person name="Li W."/>
            <person name="Burton R.S."/>
        </authorList>
    </citation>
    <scope>NUCLEOTIDE SEQUENCE [LARGE SCALE GENOMIC DNA]</scope>
    <source>
        <strain evidence="5 6">San Diego</strain>
    </source>
</reference>
<dbReference type="EMBL" id="VCGU01000459">
    <property type="protein sequence ID" value="TRY61936.1"/>
    <property type="molecule type" value="Genomic_DNA"/>
</dbReference>
<keyword evidence="1" id="KW-0479">Metal-binding</keyword>
<dbReference type="AlphaFoldDB" id="A0A553N911"/>
<feature type="domain" description="C2H2-type" evidence="4">
    <location>
        <begin position="95"/>
        <end position="118"/>
    </location>
</feature>
<feature type="signal peptide" evidence="3">
    <location>
        <begin position="1"/>
        <end position="26"/>
    </location>
</feature>
<dbReference type="GO" id="GO:0008270">
    <property type="term" value="F:zinc ion binding"/>
    <property type="evidence" value="ECO:0007669"/>
    <property type="project" value="UniProtKB-KW"/>
</dbReference>
<evidence type="ECO:0000256" key="3">
    <source>
        <dbReference type="SAM" id="SignalP"/>
    </source>
</evidence>
<protein>
    <recommendedName>
        <fullName evidence="4">C2H2-type domain-containing protein</fullName>
    </recommendedName>
</protein>
<keyword evidence="6" id="KW-1185">Reference proteome</keyword>
<dbReference type="PROSITE" id="PS00028">
    <property type="entry name" value="ZINC_FINGER_C2H2_1"/>
    <property type="match status" value="1"/>
</dbReference>
<evidence type="ECO:0000256" key="1">
    <source>
        <dbReference type="PROSITE-ProRule" id="PRU00042"/>
    </source>
</evidence>
<keyword evidence="1" id="KW-0862">Zinc</keyword>
<evidence type="ECO:0000313" key="6">
    <source>
        <dbReference type="Proteomes" id="UP000318571"/>
    </source>
</evidence>
<accession>A0A553N911</accession>
<organism evidence="5 6">
    <name type="scientific">Tigriopus californicus</name>
    <name type="common">Marine copepod</name>
    <dbReference type="NCBI Taxonomy" id="6832"/>
    <lineage>
        <taxon>Eukaryota</taxon>
        <taxon>Metazoa</taxon>
        <taxon>Ecdysozoa</taxon>
        <taxon>Arthropoda</taxon>
        <taxon>Crustacea</taxon>
        <taxon>Multicrustacea</taxon>
        <taxon>Hexanauplia</taxon>
        <taxon>Copepoda</taxon>
        <taxon>Harpacticoida</taxon>
        <taxon>Harpacticidae</taxon>
        <taxon>Tigriopus</taxon>
    </lineage>
</organism>
<feature type="region of interest" description="Disordered" evidence="2">
    <location>
        <begin position="235"/>
        <end position="266"/>
    </location>
</feature>
<feature type="chain" id="PRO_5022242699" description="C2H2-type domain-containing protein" evidence="3">
    <location>
        <begin position="27"/>
        <end position="368"/>
    </location>
</feature>
<name>A0A553N911_TIGCA</name>
<dbReference type="PANTHER" id="PTHR21385">
    <property type="entry name" value="ZINC FINGER PROTEIN-RELATED"/>
    <property type="match status" value="1"/>
</dbReference>
<dbReference type="PANTHER" id="PTHR21385:SF0">
    <property type="entry name" value="RE51073P"/>
    <property type="match status" value="1"/>
</dbReference>
<dbReference type="PROSITE" id="PS50157">
    <property type="entry name" value="ZINC_FINGER_C2H2_2"/>
    <property type="match status" value="1"/>
</dbReference>
<comment type="caution">
    <text evidence="5">The sequence shown here is derived from an EMBL/GenBank/DDBJ whole genome shotgun (WGS) entry which is preliminary data.</text>
</comment>
<evidence type="ECO:0000259" key="4">
    <source>
        <dbReference type="PROSITE" id="PS50157"/>
    </source>
</evidence>
<evidence type="ECO:0000313" key="5">
    <source>
        <dbReference type="EMBL" id="TRY61936.1"/>
    </source>
</evidence>
<sequence length="368" mass="42496">MMTCCEKRPIVKMLFLYLLFLSPLDKFQFSFHNQATPKTCSRSQSAIVRQLIQKLWRPIFKRFAQKMPAQCPLHFGRDHFGPQELAKNEFRADLWMCKICGKPFQSHSHLDLHLAKFHGDSVFQADESVCLGDFCDIFRCHGYLPANLSALEDSTYLEEITDLEQYDAIYPDLKVPKPDIGMTELIPGPPETLLKLLKLQEKEKRSKEATKDEEDIGFFGSSFFQQGFSSSIFDSQTRQRKQGASQEAISKDLTPNKIRRKDTIQRSSRAQNVFKNIFMDEEESSASSKDGNGSQEQVDRLEEETLLEIWKIPDDPDEAHCDDTEMTHLKEKCESLLWTCTSPLTLALEDEKFQEFQGTVIRQYSLLY</sequence>
<keyword evidence="3" id="KW-0732">Signal</keyword>
<dbReference type="InterPro" id="IPR013087">
    <property type="entry name" value="Znf_C2H2_type"/>
</dbReference>
<dbReference type="Proteomes" id="UP000318571">
    <property type="component" value="Chromosome 8"/>
</dbReference>
<proteinExistence type="predicted"/>
<evidence type="ECO:0000256" key="2">
    <source>
        <dbReference type="SAM" id="MobiDB-lite"/>
    </source>
</evidence>
<keyword evidence="1" id="KW-0863">Zinc-finger</keyword>